<proteinExistence type="predicted"/>
<sequence>MKVKAKKIPYYLLLLLLATGASLILGLLSFGGMFVLFPTLTVAGMALTLSVAYEGEIYLQNISGALKKLFFKSDFLQNHLANEYLLEKFPNTKEKCPQFFKDYEAQLHLLHKFGHKRLSKEDAARKKLIEKTLGDMEKWFATQLFPKAGDHRELSQYEQELRDWLALNGQTEQIQLLEQRRATYNGVKIFSLLAGLFMGYGTTYLLVEAFEVIPFLAAIPAASLPMLIVPMAIIAGSAYGFLTFNAVTDMINNDTVRKWYHKIKRNVQEEGFTPRNMFITGTALFLLSLTLALTACTAGTWWTVAKNTRPLFAWMGNVPSYVMGFFNPLITSMSALVFNMENTSESLEMIEEITESKFPRNAYLLENFPNIKEKDCPQFFKDYKAQLKLLHQYSYKHLSQDDLVQKKQIINELNRLETFLAKQLAPTEGELVSEDEQKLRTWLREHPLKTQWEKIVQAFKAFRERENWGQIVNPARLVLAVTIIPLRILLFLGHLVSIGVTADRMPGIPEIVSAILGIVSEGFEDVHYFVPYEHVHSHSTKGLLEERLEAGHGHDHNADLPTRILKLITFPIYGLATLWDSAFSQFNHPKQRLGLSTAWDKQTGQPAVAPRVELDKKDIDTISEDWRRHQADFRIKRFKDAHLSHVVMGQSLAKGKAEQLTSLQQDKLRQKGGDQTAAAIIREEAQQPIYKIHRTNGIFGLFSHKTTTTEDFLADLSHRVSSPAA</sequence>
<dbReference type="AlphaFoldDB" id="A0A0W0TMZ8"/>
<feature type="transmembrane region" description="Helical" evidence="1">
    <location>
        <begin position="213"/>
        <end position="242"/>
    </location>
</feature>
<evidence type="ECO:0000313" key="3">
    <source>
        <dbReference type="EMBL" id="SPX61565.1"/>
    </source>
</evidence>
<dbReference type="EMBL" id="LNYB01000080">
    <property type="protein sequence ID" value="KTC96956.1"/>
    <property type="molecule type" value="Genomic_DNA"/>
</dbReference>
<evidence type="ECO:0000313" key="4">
    <source>
        <dbReference type="Proteomes" id="UP000054698"/>
    </source>
</evidence>
<feature type="transmembrane region" description="Helical" evidence="1">
    <location>
        <begin position="12"/>
        <end position="34"/>
    </location>
</feature>
<evidence type="ECO:0000313" key="2">
    <source>
        <dbReference type="EMBL" id="KTC96956.1"/>
    </source>
</evidence>
<keyword evidence="4" id="KW-1185">Reference proteome</keyword>
<keyword evidence="1" id="KW-0812">Transmembrane</keyword>
<dbReference type="EMBL" id="UASS01000022">
    <property type="protein sequence ID" value="SPX61565.1"/>
    <property type="molecule type" value="Genomic_DNA"/>
</dbReference>
<feature type="transmembrane region" description="Helical" evidence="1">
    <location>
        <begin position="278"/>
        <end position="301"/>
    </location>
</feature>
<keyword evidence="1" id="KW-1133">Transmembrane helix</keyword>
<dbReference type="PATRIC" id="fig|453.4.peg.2049"/>
<dbReference type="Proteomes" id="UP000251942">
    <property type="component" value="Unassembled WGS sequence"/>
</dbReference>
<dbReference type="RefSeq" id="WP_058446095.1">
    <property type="nucleotide sequence ID" value="NZ_CAAAHT010000007.1"/>
</dbReference>
<dbReference type="Proteomes" id="UP000054698">
    <property type="component" value="Unassembled WGS sequence"/>
</dbReference>
<organism evidence="2 4">
    <name type="scientific">Legionella feeleii</name>
    <dbReference type="NCBI Taxonomy" id="453"/>
    <lineage>
        <taxon>Bacteria</taxon>
        <taxon>Pseudomonadati</taxon>
        <taxon>Pseudomonadota</taxon>
        <taxon>Gammaproteobacteria</taxon>
        <taxon>Legionellales</taxon>
        <taxon>Legionellaceae</taxon>
        <taxon>Legionella</taxon>
    </lineage>
</organism>
<evidence type="ECO:0000256" key="1">
    <source>
        <dbReference type="SAM" id="Phobius"/>
    </source>
</evidence>
<keyword evidence="1" id="KW-0472">Membrane</keyword>
<gene>
    <name evidence="2" type="ORF">Lfee_1868</name>
    <name evidence="3" type="ORF">NCTC12022_02306</name>
</gene>
<accession>A0A0W0TMZ8</accession>
<feature type="transmembrane region" description="Helical" evidence="1">
    <location>
        <begin position="321"/>
        <end position="340"/>
    </location>
</feature>
<evidence type="ECO:0000313" key="5">
    <source>
        <dbReference type="Proteomes" id="UP000251942"/>
    </source>
</evidence>
<reference evidence="2 4" key="1">
    <citation type="submission" date="2015-11" db="EMBL/GenBank/DDBJ databases">
        <title>Genomic analysis of 38 Legionella species identifies large and diverse effector repertoires.</title>
        <authorList>
            <person name="Burstein D."/>
            <person name="Amaro F."/>
            <person name="Zusman T."/>
            <person name="Lifshitz Z."/>
            <person name="Cohen O."/>
            <person name="Gilbert J.A."/>
            <person name="Pupko T."/>
            <person name="Shuman H.A."/>
            <person name="Segal G."/>
        </authorList>
    </citation>
    <scope>NUCLEOTIDE SEQUENCE [LARGE SCALE GENOMIC DNA]</scope>
    <source>
        <strain evidence="2 4">WO-44C</strain>
    </source>
</reference>
<name>A0A0W0TMZ8_9GAMM</name>
<feature type="transmembrane region" description="Helical" evidence="1">
    <location>
        <begin position="189"/>
        <end position="207"/>
    </location>
</feature>
<reference evidence="3 5" key="2">
    <citation type="submission" date="2018-06" db="EMBL/GenBank/DDBJ databases">
        <authorList>
            <consortium name="Pathogen Informatics"/>
            <person name="Doyle S."/>
        </authorList>
    </citation>
    <scope>NUCLEOTIDE SEQUENCE [LARGE SCALE GENOMIC DNA]</scope>
    <source>
        <strain evidence="3 5">NCTC12022</strain>
    </source>
</reference>
<dbReference type="OrthoDB" id="5648973at2"/>
<feature type="transmembrane region" description="Helical" evidence="1">
    <location>
        <begin position="477"/>
        <end position="496"/>
    </location>
</feature>
<protein>
    <submittedName>
        <fullName evidence="2">Uncharacterized protein</fullName>
    </submittedName>
</protein>
<feature type="transmembrane region" description="Helical" evidence="1">
    <location>
        <begin position="40"/>
        <end position="59"/>
    </location>
</feature>